<reference evidence="1" key="1">
    <citation type="submission" date="2021-03" db="EMBL/GenBank/DDBJ databases">
        <authorList>
            <consortium name="DOE Joint Genome Institute"/>
            <person name="Ahrendt S."/>
            <person name="Looney B.P."/>
            <person name="Miyauchi S."/>
            <person name="Morin E."/>
            <person name="Drula E."/>
            <person name="Courty P.E."/>
            <person name="Chicoki N."/>
            <person name="Fauchery L."/>
            <person name="Kohler A."/>
            <person name="Kuo A."/>
            <person name="Labutti K."/>
            <person name="Pangilinan J."/>
            <person name="Lipzen A."/>
            <person name="Riley R."/>
            <person name="Andreopoulos W."/>
            <person name="He G."/>
            <person name="Johnson J."/>
            <person name="Barry K.W."/>
            <person name="Grigoriev I.V."/>
            <person name="Nagy L."/>
            <person name="Hibbett D."/>
            <person name="Henrissat B."/>
            <person name="Matheny P.B."/>
            <person name="Labbe J."/>
            <person name="Martin F."/>
        </authorList>
    </citation>
    <scope>NUCLEOTIDE SEQUENCE</scope>
    <source>
        <strain evidence="1">HHB10654</strain>
    </source>
</reference>
<proteinExistence type="predicted"/>
<keyword evidence="2" id="KW-1185">Reference proteome</keyword>
<dbReference type="Proteomes" id="UP000814140">
    <property type="component" value="Unassembled WGS sequence"/>
</dbReference>
<evidence type="ECO:0000313" key="1">
    <source>
        <dbReference type="EMBL" id="KAI0058910.1"/>
    </source>
</evidence>
<protein>
    <submittedName>
        <fullName evidence="1">Uncharacterized protein</fullName>
    </submittedName>
</protein>
<reference evidence="1" key="2">
    <citation type="journal article" date="2022" name="New Phytol.">
        <title>Evolutionary transition to the ectomycorrhizal habit in the genomes of a hyperdiverse lineage of mushroom-forming fungi.</title>
        <authorList>
            <person name="Looney B."/>
            <person name="Miyauchi S."/>
            <person name="Morin E."/>
            <person name="Drula E."/>
            <person name="Courty P.E."/>
            <person name="Kohler A."/>
            <person name="Kuo A."/>
            <person name="LaButti K."/>
            <person name="Pangilinan J."/>
            <person name="Lipzen A."/>
            <person name="Riley R."/>
            <person name="Andreopoulos W."/>
            <person name="He G."/>
            <person name="Johnson J."/>
            <person name="Nolan M."/>
            <person name="Tritt A."/>
            <person name="Barry K.W."/>
            <person name="Grigoriev I.V."/>
            <person name="Nagy L.G."/>
            <person name="Hibbett D."/>
            <person name="Henrissat B."/>
            <person name="Matheny P.B."/>
            <person name="Labbe J."/>
            <person name="Martin F.M."/>
        </authorList>
    </citation>
    <scope>NUCLEOTIDE SEQUENCE</scope>
    <source>
        <strain evidence="1">HHB10654</strain>
    </source>
</reference>
<evidence type="ECO:0000313" key="2">
    <source>
        <dbReference type="Proteomes" id="UP000814140"/>
    </source>
</evidence>
<organism evidence="1 2">
    <name type="scientific">Artomyces pyxidatus</name>
    <dbReference type="NCBI Taxonomy" id="48021"/>
    <lineage>
        <taxon>Eukaryota</taxon>
        <taxon>Fungi</taxon>
        <taxon>Dikarya</taxon>
        <taxon>Basidiomycota</taxon>
        <taxon>Agaricomycotina</taxon>
        <taxon>Agaricomycetes</taxon>
        <taxon>Russulales</taxon>
        <taxon>Auriscalpiaceae</taxon>
        <taxon>Artomyces</taxon>
    </lineage>
</organism>
<accession>A0ACB8SR46</accession>
<dbReference type="EMBL" id="MU277231">
    <property type="protein sequence ID" value="KAI0058910.1"/>
    <property type="molecule type" value="Genomic_DNA"/>
</dbReference>
<gene>
    <name evidence="1" type="ORF">BV25DRAFT_1829668</name>
</gene>
<sequence length="249" mass="26308">MQPHFQHAPTALPDLNLPRTLTRPAFAAISRDMITAIDPSLAQVPLEYILQNVHTRGDELMASITTTTVPPSHPKSHLPPSFDIPIAGSSTTPPSHILAISAAHPPSDTALLIPTHAIVLATHCAHLPRLPPAQRNSSTPVVSLTVPAAAAFAPLHTFLVSRRGDQFVAALLLVQLPAGADARHLARHLATSAAGDALSALMARARAVHAVWQNACALGVSDSEMWAALDFAWEAVLGAMHLVAGRQPR</sequence>
<name>A0ACB8SR46_9AGAM</name>
<comment type="caution">
    <text evidence="1">The sequence shown here is derived from an EMBL/GenBank/DDBJ whole genome shotgun (WGS) entry which is preliminary data.</text>
</comment>